<evidence type="ECO:0000313" key="8">
    <source>
        <dbReference type="Proteomes" id="UP001583280"/>
    </source>
</evidence>
<dbReference type="PANTHER" id="PTHR48012:SF26">
    <property type="entry name" value="SERINE_THREONINE-PROTEIN KINASE DDB_G0283821-RELATED"/>
    <property type="match status" value="1"/>
</dbReference>
<dbReference type="CDD" id="cd06627">
    <property type="entry name" value="STKc_Cdc7_like"/>
    <property type="match status" value="1"/>
</dbReference>
<comment type="caution">
    <text evidence="7">The sequence shown here is derived from an EMBL/GenBank/DDBJ whole genome shotgun (WGS) entry which is preliminary data.</text>
</comment>
<protein>
    <recommendedName>
        <fullName evidence="1">non-specific serine/threonine protein kinase</fullName>
        <ecNumber evidence="1">2.7.11.1</ecNumber>
    </recommendedName>
</protein>
<feature type="region of interest" description="Disordered" evidence="5">
    <location>
        <begin position="589"/>
        <end position="611"/>
    </location>
</feature>
<feature type="compositionally biased region" description="Basic and acidic residues" evidence="5">
    <location>
        <begin position="30"/>
        <end position="44"/>
    </location>
</feature>
<accession>A0ABR3YCK2</accession>
<keyword evidence="7" id="KW-0418">Kinase</keyword>
<dbReference type="SUPFAM" id="SSF48371">
    <property type="entry name" value="ARM repeat"/>
    <property type="match status" value="1"/>
</dbReference>
<dbReference type="InterPro" id="IPR011989">
    <property type="entry name" value="ARM-like"/>
</dbReference>
<dbReference type="Proteomes" id="UP001583280">
    <property type="component" value="Unassembled WGS sequence"/>
</dbReference>
<feature type="region of interest" description="Disordered" evidence="5">
    <location>
        <begin position="338"/>
        <end position="361"/>
    </location>
</feature>
<feature type="region of interest" description="Disordered" evidence="5">
    <location>
        <begin position="1"/>
        <end position="48"/>
    </location>
</feature>
<evidence type="ECO:0000313" key="7">
    <source>
        <dbReference type="EMBL" id="KAL1886043.1"/>
    </source>
</evidence>
<feature type="domain" description="Protein kinase" evidence="6">
    <location>
        <begin position="55"/>
        <end position="308"/>
    </location>
</feature>
<feature type="compositionally biased region" description="Polar residues" evidence="5">
    <location>
        <begin position="1"/>
        <end position="10"/>
    </location>
</feature>
<dbReference type="Gene3D" id="1.10.510.10">
    <property type="entry name" value="Transferase(Phosphotransferase) domain 1"/>
    <property type="match status" value="1"/>
</dbReference>
<evidence type="ECO:0000256" key="1">
    <source>
        <dbReference type="ARBA" id="ARBA00012513"/>
    </source>
</evidence>
<feature type="compositionally biased region" description="Basic residues" evidence="5">
    <location>
        <begin position="506"/>
        <end position="519"/>
    </location>
</feature>
<organism evidence="7 8">
    <name type="scientific">Ceratocystis pirilliformis</name>
    <dbReference type="NCBI Taxonomy" id="259994"/>
    <lineage>
        <taxon>Eukaryota</taxon>
        <taxon>Fungi</taxon>
        <taxon>Dikarya</taxon>
        <taxon>Ascomycota</taxon>
        <taxon>Pezizomycotina</taxon>
        <taxon>Sordariomycetes</taxon>
        <taxon>Hypocreomycetidae</taxon>
        <taxon>Microascales</taxon>
        <taxon>Ceratocystidaceae</taxon>
        <taxon>Ceratocystis</taxon>
    </lineage>
</organism>
<keyword evidence="7" id="KW-0808">Transferase</keyword>
<feature type="compositionally biased region" description="Low complexity" evidence="5">
    <location>
        <begin position="1430"/>
        <end position="1442"/>
    </location>
</feature>
<feature type="region of interest" description="Disordered" evidence="5">
    <location>
        <begin position="489"/>
        <end position="526"/>
    </location>
</feature>
<proteinExistence type="predicted"/>
<dbReference type="Gene3D" id="1.25.10.10">
    <property type="entry name" value="Leucine-rich Repeat Variant"/>
    <property type="match status" value="2"/>
</dbReference>
<dbReference type="InterPro" id="IPR000719">
    <property type="entry name" value="Prot_kinase_dom"/>
</dbReference>
<dbReference type="EMBL" id="JAWDJO010000410">
    <property type="protein sequence ID" value="KAL1886043.1"/>
    <property type="molecule type" value="Genomic_DNA"/>
</dbReference>
<feature type="binding site" evidence="4">
    <location>
        <position position="84"/>
    </location>
    <ligand>
        <name>ATP</name>
        <dbReference type="ChEBI" id="CHEBI:30616"/>
    </ligand>
</feature>
<evidence type="ECO:0000256" key="2">
    <source>
        <dbReference type="ARBA" id="ARBA00022741"/>
    </source>
</evidence>
<keyword evidence="2 4" id="KW-0547">Nucleotide-binding</keyword>
<dbReference type="InterPro" id="IPR050629">
    <property type="entry name" value="STE20/SPS1-PAK"/>
</dbReference>
<reference evidence="7 8" key="1">
    <citation type="journal article" date="2024" name="IMA Fungus">
        <title>IMA Genome - F19 : A genome assembly and annotation guide to empower mycologists, including annotated draft genome sequences of Ceratocystis pirilliformis, Diaporthe australafricana, Fusarium ophioides, Paecilomyces lecythidis, and Sporothrix stenoceras.</title>
        <authorList>
            <person name="Aylward J."/>
            <person name="Wilson A.M."/>
            <person name="Visagie C.M."/>
            <person name="Spraker J."/>
            <person name="Barnes I."/>
            <person name="Buitendag C."/>
            <person name="Ceriani C."/>
            <person name="Del Mar Angel L."/>
            <person name="du Plessis D."/>
            <person name="Fuchs T."/>
            <person name="Gasser K."/>
            <person name="Kramer D."/>
            <person name="Li W."/>
            <person name="Munsamy K."/>
            <person name="Piso A."/>
            <person name="Price J.L."/>
            <person name="Sonnekus B."/>
            <person name="Thomas C."/>
            <person name="van der Nest A."/>
            <person name="van Dijk A."/>
            <person name="van Heerden A."/>
            <person name="van Vuuren N."/>
            <person name="Yilmaz N."/>
            <person name="Duong T.A."/>
            <person name="van der Merwe N.A."/>
            <person name="Wingfield M.J."/>
            <person name="Wingfield B.D."/>
        </authorList>
    </citation>
    <scope>NUCLEOTIDE SEQUENCE [LARGE SCALE GENOMIC DNA]</scope>
    <source>
        <strain evidence="7 8">CMW 12675</strain>
    </source>
</reference>
<keyword evidence="8" id="KW-1185">Reference proteome</keyword>
<dbReference type="PANTHER" id="PTHR48012">
    <property type="entry name" value="STERILE20-LIKE KINASE, ISOFORM B-RELATED"/>
    <property type="match status" value="1"/>
</dbReference>
<dbReference type="PROSITE" id="PS00108">
    <property type="entry name" value="PROTEIN_KINASE_ST"/>
    <property type="match status" value="1"/>
</dbReference>
<dbReference type="EC" id="2.7.11.1" evidence="1"/>
<evidence type="ECO:0000256" key="5">
    <source>
        <dbReference type="SAM" id="MobiDB-lite"/>
    </source>
</evidence>
<evidence type="ECO:0000256" key="3">
    <source>
        <dbReference type="ARBA" id="ARBA00022840"/>
    </source>
</evidence>
<dbReference type="SUPFAM" id="SSF56112">
    <property type="entry name" value="Protein kinase-like (PK-like)"/>
    <property type="match status" value="1"/>
</dbReference>
<feature type="compositionally biased region" description="Low complexity" evidence="5">
    <location>
        <begin position="1452"/>
        <end position="1461"/>
    </location>
</feature>
<dbReference type="InterPro" id="IPR011009">
    <property type="entry name" value="Kinase-like_dom_sf"/>
</dbReference>
<name>A0ABR3YCK2_9PEZI</name>
<dbReference type="SMART" id="SM00220">
    <property type="entry name" value="S_TKc"/>
    <property type="match status" value="1"/>
</dbReference>
<feature type="region of interest" description="Disordered" evidence="5">
    <location>
        <begin position="1529"/>
        <end position="1578"/>
    </location>
</feature>
<feature type="compositionally biased region" description="Polar residues" evidence="5">
    <location>
        <begin position="1290"/>
        <end position="1302"/>
    </location>
</feature>
<dbReference type="InterPro" id="IPR016024">
    <property type="entry name" value="ARM-type_fold"/>
</dbReference>
<sequence length="1578" mass="173356">MASSPPSTGTAIKVDRHYPLNSRMAAAASRPDRQGTPRREKMRETSAVQDPGLKDYARECLGKGAFGSVYKAFNWGTGEAVAVKQIKLGNLPKSELRMIESEIDLLKNLHHDNIVKYIGFVKSTDCLNIILEYCENGSLHSICKAYGKFPENLVGVYMTQVLQGLQYLHDQGVIHRDIKGANILTTKDGTVKLADFGVSTSTLASGQDKEAQVVGTPYWMAPEIIQLSGASPASDIWSVGCTVIELLQGRPPYHNLAAMPALFAIVNDDHPPLPEGISPAARDFLMQCFQKDPNLRVTARKLLRHAWIVGCRKSEPQVAKTPSNFSQAVEEVKQWNKALQSSDTPLRASIGSDGGLPGPTPPTRLKENGVAPVKGGPLSLVKPRQQLTEAFRSPELQDDDNWDDDFATAISPTALQLPRLKPQDNFGGLLSSDRLKAFASIDGASFDEDLDGDLLTIKGPPQQQMMPSFNDSFQDQTIRPVGHILAKYQEDSPEPDDPPKKENIRNRTRSSRPRSPIKHAKLELPQKPELAFREKQVDDYSDLFADDDDAAFNRGLHLAAKRGEHQGGAPQLFHPSDLAEFPKPIQTASVDGGLQRQPSKQPEFPDPPTRRPRLQIEIQRFAENDGEEDFSDIVGLEDSFHKDDASDRGSEIPDGRMILSKLSGGSWLGDEEEEDDPFASMDPGWDEMDLEANIARDRHARLCERVEQLVRSLQITETDDVLCDVTEELLIMTCENPEVKNLIISSHGLLPILEILEPCSVKSRQDMILLLLQVVNAIILDDVEIQENLCFVGGIPIISQFVARQYSDEIRLEAAAFVRQMYQTSTLTLQMFVSAGGLNVLVDFLDEDYDSTRDLVLIGVNGIWNVFDMQGPTPKNDFCRIFSRSKILYPLALVLHRVLDEEGEDQVSRLIEGRIVGIFYLFSQAENYVKEVVADRQVLKSVLKDLQRMSPQHQITMLKFIKNLSMLSTTLESLHSADAIEFLIDLLSYSIKRGHKHVREVSNQVLNTMFNLCRLSKERQEVAAVGGIIPLLLRIMKTDRPPKEFVLPILCDMAHSGQKARRYLWQNKGLDFYVSLLADQYWQVTALDAIHVWLQEETANVEGHLMHGDFSGAIISCFDTNRINSFDSNILEPLLKIVRLSPPLALTLAHPEMLFGIVQRLGHKKAVVRLNLLRLVRSIMDSYDPGYLGTGDGITSLNSSQVESLLESVKTHAEKDNAVLVRNLASDLVRSHVDSLVAYETASSSSQPGMNMGASIGISGSNGVIGINLNGTGAGRGPIRRAESAPRYNSPYTPTSVGSPSSSMPPTPNGGRRHRTSNAGLSRDPFADASASPRRKTVQDRESISYRPCSREGSIGTPRRVSGELPPSAMTGLSGLSGLAKRLPRAGSVYPRHGSVSNGTGTSGNGYSHVQAQAQAQAGYLQRAQSPMFQHSHSQSLSHAHSPTITNHQLNSSPSSPSLAAMSAASADRFAHVSHRRSESALRAFESANGLLPGGTSKENLVAGLVADRGGSRLRSSTAQSVAHAVENTQNMTQQQRQQQDLAHQHKSSRDGPNSSSGGGGGGILIKRRSRLSVSENW</sequence>
<feature type="compositionally biased region" description="Low complexity" evidence="5">
    <location>
        <begin position="1530"/>
        <end position="1542"/>
    </location>
</feature>
<dbReference type="InterPro" id="IPR008271">
    <property type="entry name" value="Ser/Thr_kinase_AS"/>
</dbReference>
<keyword evidence="3 4" id="KW-0067">ATP-binding</keyword>
<dbReference type="PROSITE" id="PS50011">
    <property type="entry name" value="PROTEIN_KINASE_DOM"/>
    <property type="match status" value="1"/>
</dbReference>
<dbReference type="InterPro" id="IPR017441">
    <property type="entry name" value="Protein_kinase_ATP_BS"/>
</dbReference>
<feature type="region of interest" description="Disordered" evidence="5">
    <location>
        <begin position="1414"/>
        <end position="1461"/>
    </location>
</feature>
<feature type="region of interest" description="Disordered" evidence="5">
    <location>
        <begin position="1276"/>
        <end position="1373"/>
    </location>
</feature>
<dbReference type="PROSITE" id="PS00107">
    <property type="entry name" value="PROTEIN_KINASE_ATP"/>
    <property type="match status" value="1"/>
</dbReference>
<evidence type="ECO:0000256" key="4">
    <source>
        <dbReference type="PROSITE-ProRule" id="PRU10141"/>
    </source>
</evidence>
<gene>
    <name evidence="7" type="primary">CDC15</name>
    <name evidence="7" type="ORF">Cpir12675_006898</name>
</gene>
<dbReference type="Pfam" id="PF00069">
    <property type="entry name" value="Pkinase"/>
    <property type="match status" value="1"/>
</dbReference>
<evidence type="ECO:0000259" key="6">
    <source>
        <dbReference type="PROSITE" id="PS50011"/>
    </source>
</evidence>
<dbReference type="GO" id="GO:0004674">
    <property type="term" value="F:protein serine/threonine kinase activity"/>
    <property type="evidence" value="ECO:0007669"/>
    <property type="project" value="UniProtKB-EC"/>
</dbReference>